<evidence type="ECO:0000313" key="2">
    <source>
        <dbReference type="EMBL" id="MES1921216.1"/>
    </source>
</evidence>
<organism evidence="2 3">
    <name type="scientific">Bonamia ostreae</name>
    <dbReference type="NCBI Taxonomy" id="126728"/>
    <lineage>
        <taxon>Eukaryota</taxon>
        <taxon>Sar</taxon>
        <taxon>Rhizaria</taxon>
        <taxon>Endomyxa</taxon>
        <taxon>Ascetosporea</taxon>
        <taxon>Haplosporida</taxon>
        <taxon>Bonamia</taxon>
    </lineage>
</organism>
<feature type="signal peptide" evidence="1">
    <location>
        <begin position="1"/>
        <end position="19"/>
    </location>
</feature>
<gene>
    <name evidence="2" type="ORF">MHBO_002779</name>
</gene>
<evidence type="ECO:0000256" key="1">
    <source>
        <dbReference type="SAM" id="SignalP"/>
    </source>
</evidence>
<evidence type="ECO:0000313" key="3">
    <source>
        <dbReference type="Proteomes" id="UP001439008"/>
    </source>
</evidence>
<feature type="chain" id="PRO_5046868534" evidence="1">
    <location>
        <begin position="20"/>
        <end position="242"/>
    </location>
</feature>
<dbReference type="Proteomes" id="UP001439008">
    <property type="component" value="Unassembled WGS sequence"/>
</dbReference>
<keyword evidence="3" id="KW-1185">Reference proteome</keyword>
<accession>A0ABV2ANH2</accession>
<keyword evidence="1" id="KW-0732">Signal</keyword>
<comment type="caution">
    <text evidence="2">The sequence shown here is derived from an EMBL/GenBank/DDBJ whole genome shotgun (WGS) entry which is preliminary data.</text>
</comment>
<dbReference type="EMBL" id="JBDODL010001163">
    <property type="protein sequence ID" value="MES1921216.1"/>
    <property type="molecule type" value="Genomic_DNA"/>
</dbReference>
<name>A0ABV2ANH2_9EUKA</name>
<protein>
    <submittedName>
        <fullName evidence="2">Uncharacterized protein</fullName>
    </submittedName>
</protein>
<sequence>MNFNFVILSYLIFISQACSKNGPKPQDGIEVRKSATQPVIHDKTYSPGRYQLTAVKDFLVIQAIGSLFKSGYFNCHENGNWDMTTINSCSEGSKGKGIKLNAYVDSNGVCDYDYPTIVADFTKEMCLYKIPKDATLLGPTENVFTMPSGQKAVIGKGPFVVACGDDSFVNNTAAAISATAVYCKDGKPDYVVTCIKRMDYLGQLHTVSFIQMGTVSLFAGSLVTSGFLGGLSYRLWISLHSA</sequence>
<reference evidence="2 3" key="1">
    <citation type="journal article" date="2024" name="BMC Biol.">
        <title>Comparative genomics of Ascetosporea gives new insight into the evolutionary basis for animal parasitism in Rhizaria.</title>
        <authorList>
            <person name="Hiltunen Thoren M."/>
            <person name="Onut-Brannstrom I."/>
            <person name="Alfjorden A."/>
            <person name="Peckova H."/>
            <person name="Swords F."/>
            <person name="Hooper C."/>
            <person name="Holzer A.S."/>
            <person name="Bass D."/>
            <person name="Burki F."/>
        </authorList>
    </citation>
    <scope>NUCLEOTIDE SEQUENCE [LARGE SCALE GENOMIC DNA]</scope>
    <source>
        <strain evidence="2">20-A016</strain>
    </source>
</reference>
<proteinExistence type="predicted"/>